<comment type="caution">
    <text evidence="1">The sequence shown here is derived from an EMBL/GenBank/DDBJ whole genome shotgun (WGS) entry which is preliminary data.</text>
</comment>
<keyword evidence="2" id="KW-1185">Reference proteome</keyword>
<proteinExistence type="predicted"/>
<dbReference type="Proteomes" id="UP000828390">
    <property type="component" value="Unassembled WGS sequence"/>
</dbReference>
<gene>
    <name evidence="1" type="ORF">DPMN_011058</name>
</gene>
<dbReference type="EMBL" id="JAIWYP010000001">
    <property type="protein sequence ID" value="KAH3887045.1"/>
    <property type="molecule type" value="Genomic_DNA"/>
</dbReference>
<dbReference type="AlphaFoldDB" id="A0A9D4N110"/>
<evidence type="ECO:0000313" key="1">
    <source>
        <dbReference type="EMBL" id="KAH3887045.1"/>
    </source>
</evidence>
<reference evidence="1" key="1">
    <citation type="journal article" date="2019" name="bioRxiv">
        <title>The Genome of the Zebra Mussel, Dreissena polymorpha: A Resource for Invasive Species Research.</title>
        <authorList>
            <person name="McCartney M.A."/>
            <person name="Auch B."/>
            <person name="Kono T."/>
            <person name="Mallez S."/>
            <person name="Zhang Y."/>
            <person name="Obille A."/>
            <person name="Becker A."/>
            <person name="Abrahante J.E."/>
            <person name="Garbe J."/>
            <person name="Badalamenti J.P."/>
            <person name="Herman A."/>
            <person name="Mangelson H."/>
            <person name="Liachko I."/>
            <person name="Sullivan S."/>
            <person name="Sone E.D."/>
            <person name="Koren S."/>
            <person name="Silverstein K.A.T."/>
            <person name="Beckman K.B."/>
            <person name="Gohl D.M."/>
        </authorList>
    </citation>
    <scope>NUCLEOTIDE SEQUENCE</scope>
    <source>
        <strain evidence="1">Duluth1</strain>
        <tissue evidence="1">Whole animal</tissue>
    </source>
</reference>
<evidence type="ECO:0000313" key="2">
    <source>
        <dbReference type="Proteomes" id="UP000828390"/>
    </source>
</evidence>
<reference evidence="1" key="2">
    <citation type="submission" date="2020-11" db="EMBL/GenBank/DDBJ databases">
        <authorList>
            <person name="McCartney M.A."/>
            <person name="Auch B."/>
            <person name="Kono T."/>
            <person name="Mallez S."/>
            <person name="Becker A."/>
            <person name="Gohl D.M."/>
            <person name="Silverstein K.A.T."/>
            <person name="Koren S."/>
            <person name="Bechman K.B."/>
            <person name="Herman A."/>
            <person name="Abrahante J.E."/>
            <person name="Garbe J."/>
        </authorList>
    </citation>
    <scope>NUCLEOTIDE SEQUENCE</scope>
    <source>
        <strain evidence="1">Duluth1</strain>
        <tissue evidence="1">Whole animal</tissue>
    </source>
</reference>
<name>A0A9D4N110_DREPO</name>
<protein>
    <submittedName>
        <fullName evidence="1">Uncharacterized protein</fullName>
    </submittedName>
</protein>
<organism evidence="1 2">
    <name type="scientific">Dreissena polymorpha</name>
    <name type="common">Zebra mussel</name>
    <name type="synonym">Mytilus polymorpha</name>
    <dbReference type="NCBI Taxonomy" id="45954"/>
    <lineage>
        <taxon>Eukaryota</taxon>
        <taxon>Metazoa</taxon>
        <taxon>Spiralia</taxon>
        <taxon>Lophotrochozoa</taxon>
        <taxon>Mollusca</taxon>
        <taxon>Bivalvia</taxon>
        <taxon>Autobranchia</taxon>
        <taxon>Heteroconchia</taxon>
        <taxon>Euheterodonta</taxon>
        <taxon>Imparidentia</taxon>
        <taxon>Neoheterodontei</taxon>
        <taxon>Myida</taxon>
        <taxon>Dreissenoidea</taxon>
        <taxon>Dreissenidae</taxon>
        <taxon>Dreissena</taxon>
    </lineage>
</organism>
<sequence>MDGQDLTFANCDGNSQLLCVSVQRPERCAIFVQPNIRLNVKAVDRLGAGASSRSIPHRRLL</sequence>
<accession>A0A9D4N110</accession>